<keyword evidence="1" id="KW-0472">Membrane</keyword>
<dbReference type="Pfam" id="PF13346">
    <property type="entry name" value="ABC2_membrane_5"/>
    <property type="match status" value="1"/>
</dbReference>
<feature type="transmembrane region" description="Helical" evidence="1">
    <location>
        <begin position="176"/>
        <end position="198"/>
    </location>
</feature>
<name>A0ABW3NC99_9BACI</name>
<feature type="transmembrane region" description="Helical" evidence="1">
    <location>
        <begin position="74"/>
        <end position="98"/>
    </location>
</feature>
<gene>
    <name evidence="2" type="ORF">ACFQ19_03200</name>
</gene>
<organism evidence="2 3">
    <name type="scientific">Oceanobacillus locisalsi</name>
    <dbReference type="NCBI Taxonomy" id="546107"/>
    <lineage>
        <taxon>Bacteria</taxon>
        <taxon>Bacillati</taxon>
        <taxon>Bacillota</taxon>
        <taxon>Bacilli</taxon>
        <taxon>Bacillales</taxon>
        <taxon>Bacillaceae</taxon>
        <taxon>Oceanobacillus</taxon>
    </lineage>
</organism>
<evidence type="ECO:0000313" key="3">
    <source>
        <dbReference type="Proteomes" id="UP001597041"/>
    </source>
</evidence>
<evidence type="ECO:0000256" key="1">
    <source>
        <dbReference type="SAM" id="Phobius"/>
    </source>
</evidence>
<dbReference type="PANTHER" id="PTHR41309">
    <property type="entry name" value="MEMBRANE PROTEIN-RELATED"/>
    <property type="match status" value="1"/>
</dbReference>
<feature type="transmembrane region" description="Helical" evidence="1">
    <location>
        <begin position="12"/>
        <end position="30"/>
    </location>
</feature>
<keyword evidence="1" id="KW-0812">Transmembrane</keyword>
<dbReference type="Proteomes" id="UP001597041">
    <property type="component" value="Unassembled WGS sequence"/>
</dbReference>
<feature type="transmembrane region" description="Helical" evidence="1">
    <location>
        <begin position="36"/>
        <end position="53"/>
    </location>
</feature>
<accession>A0ABW3NC99</accession>
<dbReference type="PANTHER" id="PTHR41309:SF2">
    <property type="entry name" value="MEMBRANE PROTEIN"/>
    <property type="match status" value="1"/>
</dbReference>
<keyword evidence="1" id="KW-1133">Transmembrane helix</keyword>
<sequence length="203" mass="22810">MFNLIKKDIIIQKNQLLLFVPLIIFLVFFAQNLSPILIFLLASTFIPANAYIYDSMTESNMLLNSLPYTRKEIVASRYLGAIVYMVISIALAGVVLYLTRFGFGLEDMTIAALLFFILAAFAFPLFYILKPAYIGIAVFIGMIVLAIGFQPASRFLAKHLTTMTDFIASLSTTTLYLSSAAIAIGLYLFSWLVSQFIYQRKVF</sequence>
<comment type="caution">
    <text evidence="2">The sequence shown here is derived from an EMBL/GenBank/DDBJ whole genome shotgun (WGS) entry which is preliminary data.</text>
</comment>
<feature type="transmembrane region" description="Helical" evidence="1">
    <location>
        <begin position="136"/>
        <end position="156"/>
    </location>
</feature>
<proteinExistence type="predicted"/>
<dbReference type="EMBL" id="JBHTKK010000002">
    <property type="protein sequence ID" value="MFD1065023.1"/>
    <property type="molecule type" value="Genomic_DNA"/>
</dbReference>
<protein>
    <submittedName>
        <fullName evidence="2">ABC-2 transporter permease</fullName>
    </submittedName>
</protein>
<dbReference type="RefSeq" id="WP_379590556.1">
    <property type="nucleotide sequence ID" value="NZ_JBHTKK010000002.1"/>
</dbReference>
<reference evidence="3" key="1">
    <citation type="journal article" date="2019" name="Int. J. Syst. Evol. Microbiol.">
        <title>The Global Catalogue of Microorganisms (GCM) 10K type strain sequencing project: providing services to taxonomists for standard genome sequencing and annotation.</title>
        <authorList>
            <consortium name="The Broad Institute Genomics Platform"/>
            <consortium name="The Broad Institute Genome Sequencing Center for Infectious Disease"/>
            <person name="Wu L."/>
            <person name="Ma J."/>
        </authorList>
    </citation>
    <scope>NUCLEOTIDE SEQUENCE [LARGE SCALE GENOMIC DNA]</scope>
    <source>
        <strain evidence="3">CCUG 56608</strain>
    </source>
</reference>
<evidence type="ECO:0000313" key="2">
    <source>
        <dbReference type="EMBL" id="MFD1065023.1"/>
    </source>
</evidence>
<feature type="transmembrane region" description="Helical" evidence="1">
    <location>
        <begin position="110"/>
        <end position="129"/>
    </location>
</feature>
<keyword evidence="3" id="KW-1185">Reference proteome</keyword>
<dbReference type="InterPro" id="IPR025699">
    <property type="entry name" value="ABC2_memb-like"/>
</dbReference>